<dbReference type="Pfam" id="PF16884">
    <property type="entry name" value="ADH_N_2"/>
    <property type="match status" value="1"/>
</dbReference>
<dbReference type="Pfam" id="PF00107">
    <property type="entry name" value="ADH_zinc_N"/>
    <property type="match status" value="1"/>
</dbReference>
<dbReference type="InterPro" id="IPR045010">
    <property type="entry name" value="MDR_fam"/>
</dbReference>
<dbReference type="CDD" id="cd05288">
    <property type="entry name" value="PGDH"/>
    <property type="match status" value="1"/>
</dbReference>
<keyword evidence="4" id="KW-1185">Reference proteome</keyword>
<dbReference type="SUPFAM" id="SSF50129">
    <property type="entry name" value="GroES-like"/>
    <property type="match status" value="2"/>
</dbReference>
<dbReference type="InterPro" id="IPR036291">
    <property type="entry name" value="NAD(P)-bd_dom_sf"/>
</dbReference>
<dbReference type="PANTHER" id="PTHR43205">
    <property type="entry name" value="PROSTAGLANDIN REDUCTASE"/>
    <property type="match status" value="1"/>
</dbReference>
<organism evidence="3 4">
    <name type="scientific">Exiguobacterium antarcticum</name>
    <dbReference type="NCBI Taxonomy" id="132920"/>
    <lineage>
        <taxon>Bacteria</taxon>
        <taxon>Bacillati</taxon>
        <taxon>Bacillota</taxon>
        <taxon>Bacilli</taxon>
        <taxon>Bacillales</taxon>
        <taxon>Bacillales Family XII. Incertae Sedis</taxon>
        <taxon>Exiguobacterium</taxon>
    </lineage>
</organism>
<reference evidence="3 4" key="1">
    <citation type="submission" date="2023-04" db="EMBL/GenBank/DDBJ databases">
        <title>Antarctic isolates genomes.</title>
        <authorList>
            <person name="Dimov S.G."/>
        </authorList>
    </citation>
    <scope>NUCLEOTIDE SEQUENCE [LARGE SCALE GENOMIC DNA]</scope>
    <source>
        <strain evidence="3 4">AL19</strain>
    </source>
</reference>
<dbReference type="SMART" id="SM00829">
    <property type="entry name" value="PKS_ER"/>
    <property type="match status" value="1"/>
</dbReference>
<evidence type="ECO:0000259" key="2">
    <source>
        <dbReference type="SMART" id="SM00829"/>
    </source>
</evidence>
<name>A0ABT6QZD5_9BACL</name>
<feature type="domain" description="Enoyl reductase (ER)" evidence="2">
    <location>
        <begin position="19"/>
        <end position="330"/>
    </location>
</feature>
<dbReference type="InterPro" id="IPR011032">
    <property type="entry name" value="GroES-like_sf"/>
</dbReference>
<dbReference type="SUPFAM" id="SSF51735">
    <property type="entry name" value="NAD(P)-binding Rossmann-fold domains"/>
    <property type="match status" value="1"/>
</dbReference>
<accession>A0ABT6QZD5</accession>
<dbReference type="InterPro" id="IPR013149">
    <property type="entry name" value="ADH-like_C"/>
</dbReference>
<dbReference type="InterPro" id="IPR041694">
    <property type="entry name" value="ADH_N_2"/>
</dbReference>
<comment type="caution">
    <text evidence="3">The sequence shown here is derived from an EMBL/GenBank/DDBJ whole genome shotgun (WGS) entry which is preliminary data.</text>
</comment>
<dbReference type="Gene3D" id="3.90.180.10">
    <property type="entry name" value="Medium-chain alcohol dehydrogenases, catalytic domain"/>
    <property type="match status" value="1"/>
</dbReference>
<gene>
    <name evidence="3" type="ORF">QK289_03375</name>
</gene>
<dbReference type="RefSeq" id="WP_237737997.1">
    <property type="nucleotide sequence ID" value="NZ_JASBQV010000003.1"/>
</dbReference>
<protein>
    <submittedName>
        <fullName evidence="3">NADP-dependent oxidoreductase</fullName>
    </submittedName>
</protein>
<proteinExistence type="predicted"/>
<evidence type="ECO:0000313" key="3">
    <source>
        <dbReference type="EMBL" id="MDI3234038.1"/>
    </source>
</evidence>
<keyword evidence="1" id="KW-0560">Oxidoreductase</keyword>
<dbReference type="InterPro" id="IPR020843">
    <property type="entry name" value="ER"/>
</dbReference>
<dbReference type="PANTHER" id="PTHR43205:SF7">
    <property type="entry name" value="PROSTAGLANDIN REDUCTASE 1"/>
    <property type="match status" value="1"/>
</dbReference>
<sequence>MVMSEQQIVLANRPDGRPTRETFRYESIELNPLKTGQVLLETLYISVDPYMRGRMNDARSYSQPFELGAPIQGGVVARVIESKSDFLAVDDIVVGMLDWATKKVVDAKHVRKIDATLAPVSTALGVLGMTGMTAYFGLLDIGNPQPGETVVVSAAAGAVGSIVGQIAKIKGARVVGIAGSAEKIQYLKDELGFDEVINYKTEQIGEALDRTCPDGIDVYFENVGGEIGDAVLDRLNPFARVPVCGAISGYNEKENVGPRVQSKLIIARARMQGFLVGDYGKRFKEAAEQLGQWVSNGELKYEETIFEGFDQVPDAFLGLFDGSNTGKLLVKL</sequence>
<dbReference type="Gene3D" id="3.40.50.720">
    <property type="entry name" value="NAD(P)-binding Rossmann-like Domain"/>
    <property type="match status" value="1"/>
</dbReference>
<dbReference type="EMBL" id="JASBQV010000003">
    <property type="protein sequence ID" value="MDI3234038.1"/>
    <property type="molecule type" value="Genomic_DNA"/>
</dbReference>
<evidence type="ECO:0000256" key="1">
    <source>
        <dbReference type="ARBA" id="ARBA00023002"/>
    </source>
</evidence>
<evidence type="ECO:0000313" key="4">
    <source>
        <dbReference type="Proteomes" id="UP001243286"/>
    </source>
</evidence>
<dbReference type="Proteomes" id="UP001243286">
    <property type="component" value="Unassembled WGS sequence"/>
</dbReference>